<evidence type="ECO:0000313" key="5">
    <source>
        <dbReference type="Proteomes" id="UP000831290"/>
    </source>
</evidence>
<dbReference type="InterPro" id="IPR016181">
    <property type="entry name" value="Acyl_CoA_acyltransferase"/>
</dbReference>
<dbReference type="KEGG" id="fbm:MQE35_15055"/>
<evidence type="ECO:0000256" key="2">
    <source>
        <dbReference type="ARBA" id="ARBA00023315"/>
    </source>
</evidence>
<accession>A0A9E6ZMI5</accession>
<dbReference type="CDD" id="cd04301">
    <property type="entry name" value="NAT_SF"/>
    <property type="match status" value="1"/>
</dbReference>
<evidence type="ECO:0000313" key="4">
    <source>
        <dbReference type="EMBL" id="UOB17045.1"/>
    </source>
</evidence>
<dbReference type="Proteomes" id="UP000831290">
    <property type="component" value="Chromosome"/>
</dbReference>
<feature type="domain" description="N-acetyltransferase" evidence="3">
    <location>
        <begin position="1"/>
        <end position="150"/>
    </location>
</feature>
<gene>
    <name evidence="4" type="ORF">MQE35_15055</name>
</gene>
<name>A0A9E6ZMI5_9FLAO</name>
<reference evidence="4" key="1">
    <citation type="submission" date="2022-03" db="EMBL/GenBank/DDBJ databases">
        <title>Description of Abyssus ytuae gen. nov., sp. nov., a novel member of the family Flavobacteriaceae isolated from the sediment of Mariana Trench.</title>
        <authorList>
            <person name="Zhang J."/>
            <person name="Xu X."/>
        </authorList>
    </citation>
    <scope>NUCLEOTIDE SEQUENCE</scope>
    <source>
        <strain evidence="4">MT3330</strain>
    </source>
</reference>
<evidence type="ECO:0000259" key="3">
    <source>
        <dbReference type="PROSITE" id="PS51186"/>
    </source>
</evidence>
<evidence type="ECO:0000256" key="1">
    <source>
        <dbReference type="ARBA" id="ARBA00022679"/>
    </source>
</evidence>
<proteinExistence type="predicted"/>
<organism evidence="4 5">
    <name type="scientific">Abyssalbus ytuae</name>
    <dbReference type="NCBI Taxonomy" id="2926907"/>
    <lineage>
        <taxon>Bacteria</taxon>
        <taxon>Pseudomonadati</taxon>
        <taxon>Bacteroidota</taxon>
        <taxon>Flavobacteriia</taxon>
        <taxon>Flavobacteriales</taxon>
        <taxon>Flavobacteriaceae</taxon>
        <taxon>Abyssalbus</taxon>
    </lineage>
</organism>
<keyword evidence="1" id="KW-0808">Transferase</keyword>
<dbReference type="Gene3D" id="3.40.630.30">
    <property type="match status" value="1"/>
</dbReference>
<dbReference type="SUPFAM" id="SSF55729">
    <property type="entry name" value="Acyl-CoA N-acyltransferases (Nat)"/>
    <property type="match status" value="1"/>
</dbReference>
<dbReference type="PANTHER" id="PTHR43800:SF1">
    <property type="entry name" value="PEPTIDYL-LYSINE N-ACETYLTRANSFERASE YJAB"/>
    <property type="match status" value="1"/>
</dbReference>
<keyword evidence="5" id="KW-1185">Reference proteome</keyword>
<dbReference type="EMBL" id="CP094358">
    <property type="protein sequence ID" value="UOB17045.1"/>
    <property type="molecule type" value="Genomic_DNA"/>
</dbReference>
<dbReference type="PROSITE" id="PS51186">
    <property type="entry name" value="GNAT"/>
    <property type="match status" value="1"/>
</dbReference>
<dbReference type="PANTHER" id="PTHR43800">
    <property type="entry name" value="PEPTIDYL-LYSINE N-ACETYLTRANSFERASE YJAB"/>
    <property type="match status" value="1"/>
</dbReference>
<sequence length="150" mass="17470">MIYRKAKREDIPIIIKMLVTDKLGKLREKFDDPLPESYYTAFHKIDNDPQQELIVMENEEGEVIGTLQLSYLQYLTYQGGLRAQIESVRIKDDYTGKGYGTEFLKWAVTRAKDKGAHVVQLTSDKKRPEAIQFYKRLGFKDSHEGMKLHL</sequence>
<dbReference type="RefSeq" id="WP_255842308.1">
    <property type="nucleotide sequence ID" value="NZ_CP094358.1"/>
</dbReference>
<keyword evidence="2" id="KW-0012">Acyltransferase</keyword>
<dbReference type="Pfam" id="PF00583">
    <property type="entry name" value="Acetyltransf_1"/>
    <property type="match status" value="1"/>
</dbReference>
<protein>
    <submittedName>
        <fullName evidence="4">GNAT family N-acetyltransferase</fullName>
    </submittedName>
</protein>
<dbReference type="InterPro" id="IPR000182">
    <property type="entry name" value="GNAT_dom"/>
</dbReference>
<dbReference type="GO" id="GO:0016747">
    <property type="term" value="F:acyltransferase activity, transferring groups other than amino-acyl groups"/>
    <property type="evidence" value="ECO:0007669"/>
    <property type="project" value="InterPro"/>
</dbReference>
<dbReference type="AlphaFoldDB" id="A0A9E6ZMI5"/>